<dbReference type="PANTHER" id="PTHR10210">
    <property type="entry name" value="RIBOSE-PHOSPHATE DIPHOSPHOKINASE FAMILY MEMBER"/>
    <property type="match status" value="1"/>
</dbReference>
<protein>
    <recommendedName>
        <fullName evidence="1">ribose-phosphate diphosphokinase</fullName>
        <ecNumber evidence="1">2.7.6.1</ecNumber>
    </recommendedName>
</protein>
<dbReference type="GO" id="GO:0000287">
    <property type="term" value="F:magnesium ion binding"/>
    <property type="evidence" value="ECO:0007669"/>
    <property type="project" value="InterPro"/>
</dbReference>
<dbReference type="GO" id="GO:0002189">
    <property type="term" value="C:ribose phosphate diphosphokinase complex"/>
    <property type="evidence" value="ECO:0007669"/>
    <property type="project" value="TreeGrafter"/>
</dbReference>
<keyword evidence="7" id="KW-0067">ATP-binding</keyword>
<comment type="catalytic activity">
    <reaction evidence="9">
        <text>D-ribose 5-phosphate + ATP = 5-phospho-alpha-D-ribose 1-diphosphate + AMP + H(+)</text>
        <dbReference type="Rhea" id="RHEA:15609"/>
        <dbReference type="ChEBI" id="CHEBI:15378"/>
        <dbReference type="ChEBI" id="CHEBI:30616"/>
        <dbReference type="ChEBI" id="CHEBI:58017"/>
        <dbReference type="ChEBI" id="CHEBI:78346"/>
        <dbReference type="ChEBI" id="CHEBI:456215"/>
        <dbReference type="EC" id="2.7.6.1"/>
    </reaction>
</comment>
<evidence type="ECO:0000256" key="9">
    <source>
        <dbReference type="ARBA" id="ARBA00049535"/>
    </source>
</evidence>
<evidence type="ECO:0000256" key="2">
    <source>
        <dbReference type="ARBA" id="ARBA00022679"/>
    </source>
</evidence>
<dbReference type="GO" id="GO:0005737">
    <property type="term" value="C:cytoplasm"/>
    <property type="evidence" value="ECO:0007669"/>
    <property type="project" value="TreeGrafter"/>
</dbReference>
<dbReference type="RefSeq" id="WP_101521960.1">
    <property type="nucleotide sequence ID" value="NZ_PKLZ01000009.1"/>
</dbReference>
<evidence type="ECO:0000256" key="8">
    <source>
        <dbReference type="ARBA" id="ARBA00022842"/>
    </source>
</evidence>
<reference evidence="12" key="1">
    <citation type="submission" date="2017-11" db="EMBL/GenBank/DDBJ databases">
        <title>The draft genome sequence of Chromatocurvus sp. F02.</title>
        <authorList>
            <person name="Du Z.-J."/>
            <person name="Chang Y.-Q."/>
        </authorList>
    </citation>
    <scope>NUCLEOTIDE SEQUENCE [LARGE SCALE GENOMIC DNA]</scope>
    <source>
        <strain evidence="12">F02</strain>
    </source>
</reference>
<keyword evidence="5" id="KW-0547">Nucleotide-binding</keyword>
<dbReference type="CDD" id="cd06223">
    <property type="entry name" value="PRTases_typeI"/>
    <property type="match status" value="1"/>
</dbReference>
<dbReference type="GO" id="GO:0004749">
    <property type="term" value="F:ribose phosphate diphosphokinase activity"/>
    <property type="evidence" value="ECO:0007669"/>
    <property type="project" value="UniProtKB-EC"/>
</dbReference>
<evidence type="ECO:0000256" key="5">
    <source>
        <dbReference type="ARBA" id="ARBA00022741"/>
    </source>
</evidence>
<dbReference type="InterPro" id="IPR000836">
    <property type="entry name" value="PRTase_dom"/>
</dbReference>
<dbReference type="InterPro" id="IPR005946">
    <property type="entry name" value="Rib-P_diPkinase"/>
</dbReference>
<dbReference type="FunFam" id="3.40.50.2020:FF:000007">
    <property type="entry name" value="Ribose-phosphate pyrophosphokinase"/>
    <property type="match status" value="1"/>
</dbReference>
<dbReference type="Pfam" id="PF14572">
    <property type="entry name" value="Pribosyl_synth"/>
    <property type="match status" value="1"/>
</dbReference>
<name>A0A2N5Y0U4_9GAMM</name>
<dbReference type="AlphaFoldDB" id="A0A2N5Y0U4"/>
<dbReference type="EMBL" id="PKLZ01000009">
    <property type="protein sequence ID" value="PLW82025.1"/>
    <property type="molecule type" value="Genomic_DNA"/>
</dbReference>
<feature type="domain" description="Ribose-phosphate pyrophosphokinase N-terminal" evidence="10">
    <location>
        <begin position="6"/>
        <end position="125"/>
    </location>
</feature>
<dbReference type="SUPFAM" id="SSF53271">
    <property type="entry name" value="PRTase-like"/>
    <property type="match status" value="2"/>
</dbReference>
<dbReference type="Gene3D" id="3.40.50.2020">
    <property type="match status" value="2"/>
</dbReference>
<organism evidence="11 12">
    <name type="scientific">Kineobactrum sediminis</name>
    <dbReference type="NCBI Taxonomy" id="1905677"/>
    <lineage>
        <taxon>Bacteria</taxon>
        <taxon>Pseudomonadati</taxon>
        <taxon>Pseudomonadota</taxon>
        <taxon>Gammaproteobacteria</taxon>
        <taxon>Cellvibrionales</taxon>
        <taxon>Halieaceae</taxon>
        <taxon>Kineobactrum</taxon>
    </lineage>
</organism>
<dbReference type="InterPro" id="IPR029057">
    <property type="entry name" value="PRTase-like"/>
</dbReference>
<evidence type="ECO:0000313" key="11">
    <source>
        <dbReference type="EMBL" id="PLW82025.1"/>
    </source>
</evidence>
<keyword evidence="4" id="KW-0545">Nucleotide biosynthesis</keyword>
<comment type="caution">
    <text evidence="11">The sequence shown here is derived from an EMBL/GenBank/DDBJ whole genome shotgun (WGS) entry which is preliminary data.</text>
</comment>
<dbReference type="PANTHER" id="PTHR10210:SF32">
    <property type="entry name" value="RIBOSE-PHOSPHATE PYROPHOSPHOKINASE 2"/>
    <property type="match status" value="1"/>
</dbReference>
<keyword evidence="8" id="KW-0460">Magnesium</keyword>
<dbReference type="NCBIfam" id="TIGR01251">
    <property type="entry name" value="ribP_PPkin"/>
    <property type="match status" value="1"/>
</dbReference>
<dbReference type="Proteomes" id="UP000234845">
    <property type="component" value="Unassembled WGS sequence"/>
</dbReference>
<dbReference type="GO" id="GO:0005524">
    <property type="term" value="F:ATP binding"/>
    <property type="evidence" value="ECO:0007669"/>
    <property type="project" value="UniProtKB-KW"/>
</dbReference>
<evidence type="ECO:0000256" key="6">
    <source>
        <dbReference type="ARBA" id="ARBA00022777"/>
    </source>
</evidence>
<dbReference type="SMART" id="SM01400">
    <property type="entry name" value="Pribosyltran_N"/>
    <property type="match status" value="1"/>
</dbReference>
<gene>
    <name evidence="11" type="ORF">CWI75_13160</name>
</gene>
<dbReference type="EC" id="2.7.6.1" evidence="1"/>
<evidence type="ECO:0000256" key="4">
    <source>
        <dbReference type="ARBA" id="ARBA00022727"/>
    </source>
</evidence>
<evidence type="ECO:0000259" key="10">
    <source>
        <dbReference type="Pfam" id="PF13793"/>
    </source>
</evidence>
<evidence type="ECO:0000256" key="7">
    <source>
        <dbReference type="ARBA" id="ARBA00022840"/>
    </source>
</evidence>
<dbReference type="GO" id="GO:0006015">
    <property type="term" value="P:5-phosphoribose 1-diphosphate biosynthetic process"/>
    <property type="evidence" value="ECO:0007669"/>
    <property type="project" value="TreeGrafter"/>
</dbReference>
<keyword evidence="12" id="KW-1185">Reference proteome</keyword>
<dbReference type="OrthoDB" id="324294at2"/>
<keyword evidence="3" id="KW-0479">Metal-binding</keyword>
<dbReference type="GO" id="GO:0006164">
    <property type="term" value="P:purine nucleotide biosynthetic process"/>
    <property type="evidence" value="ECO:0007669"/>
    <property type="project" value="TreeGrafter"/>
</dbReference>
<evidence type="ECO:0000256" key="1">
    <source>
        <dbReference type="ARBA" id="ARBA00013247"/>
    </source>
</evidence>
<keyword evidence="6 11" id="KW-0418">Kinase</keyword>
<keyword evidence="2" id="KW-0808">Transferase</keyword>
<evidence type="ECO:0000313" key="12">
    <source>
        <dbReference type="Proteomes" id="UP000234845"/>
    </source>
</evidence>
<proteinExistence type="predicted"/>
<sequence length="332" mass="36663">MARNEMALFSLHSGKDFAALVAAHLAIDVGLHEERNFPDGEHKIRPLQSVRDRDVYVVQSLFTDHEYSLNDKLVRLLCLIGVLRENGADRITAVIPYLCYSRKERKTQARDPVTSRYIAQLFEAMKLDRIVTLEAHNTAGFDNAFRCNSEHLSARSTFIEHILPDLQDKMITVASPDVGGIKRAEQFREALERRIGVPMGTAFMEKFRSEGAVSGSNVVGEVQDRTVLIVDDMITSGRTLKRAAEAFKDSGATEIIGIATHGNFSAAVDGVVSEPSLASSALARILVTNSIPPRLLPEALYRNTVEMVDVSPLIGEAIHRLHHGGLVSKLEH</sequence>
<dbReference type="InterPro" id="IPR029099">
    <property type="entry name" value="Pribosyltran_N"/>
</dbReference>
<evidence type="ECO:0000256" key="3">
    <source>
        <dbReference type="ARBA" id="ARBA00022723"/>
    </source>
</evidence>
<dbReference type="Pfam" id="PF13793">
    <property type="entry name" value="Pribosyltran_N"/>
    <property type="match status" value="1"/>
</dbReference>
<dbReference type="GO" id="GO:0016301">
    <property type="term" value="F:kinase activity"/>
    <property type="evidence" value="ECO:0007669"/>
    <property type="project" value="UniProtKB-KW"/>
</dbReference>
<accession>A0A2N5Y0U4</accession>